<comment type="caution">
    <text evidence="3">The sequence shown here is derived from an EMBL/GenBank/DDBJ whole genome shotgun (WGS) entry which is preliminary data.</text>
</comment>
<dbReference type="Proteomes" id="UP001212997">
    <property type="component" value="Unassembled WGS sequence"/>
</dbReference>
<dbReference type="AlphaFoldDB" id="A0AAD5YMF8"/>
<gene>
    <name evidence="3" type="ORF">NLI96_g69</name>
</gene>
<evidence type="ECO:0000256" key="1">
    <source>
        <dbReference type="SAM" id="MobiDB-lite"/>
    </source>
</evidence>
<evidence type="ECO:0000313" key="3">
    <source>
        <dbReference type="EMBL" id="KAJ3492385.1"/>
    </source>
</evidence>
<feature type="region of interest" description="Disordered" evidence="1">
    <location>
        <begin position="84"/>
        <end position="108"/>
    </location>
</feature>
<keyword evidence="2" id="KW-0812">Transmembrane</keyword>
<organism evidence="3 4">
    <name type="scientific">Meripilus lineatus</name>
    <dbReference type="NCBI Taxonomy" id="2056292"/>
    <lineage>
        <taxon>Eukaryota</taxon>
        <taxon>Fungi</taxon>
        <taxon>Dikarya</taxon>
        <taxon>Basidiomycota</taxon>
        <taxon>Agaricomycotina</taxon>
        <taxon>Agaricomycetes</taxon>
        <taxon>Polyporales</taxon>
        <taxon>Meripilaceae</taxon>
        <taxon>Meripilus</taxon>
    </lineage>
</organism>
<protein>
    <submittedName>
        <fullName evidence="3">Uncharacterized protein</fullName>
    </submittedName>
</protein>
<keyword evidence="4" id="KW-1185">Reference proteome</keyword>
<feature type="transmembrane region" description="Helical" evidence="2">
    <location>
        <begin position="58"/>
        <end position="79"/>
    </location>
</feature>
<dbReference type="CDD" id="cd12087">
    <property type="entry name" value="TM_EGFR-like"/>
    <property type="match status" value="1"/>
</dbReference>
<keyword evidence="2" id="KW-0472">Membrane</keyword>
<reference evidence="3" key="1">
    <citation type="submission" date="2022-07" db="EMBL/GenBank/DDBJ databases">
        <title>Genome Sequence of Physisporinus lineatus.</title>
        <authorList>
            <person name="Buettner E."/>
        </authorList>
    </citation>
    <scope>NUCLEOTIDE SEQUENCE</scope>
    <source>
        <strain evidence="3">VT162</strain>
    </source>
</reference>
<dbReference type="EMBL" id="JANAWD010000001">
    <property type="protein sequence ID" value="KAJ3492385.1"/>
    <property type="molecule type" value="Genomic_DNA"/>
</dbReference>
<proteinExistence type="predicted"/>
<keyword evidence="2" id="KW-1133">Transmembrane helix</keyword>
<evidence type="ECO:0000256" key="2">
    <source>
        <dbReference type="SAM" id="Phobius"/>
    </source>
</evidence>
<evidence type="ECO:0000313" key="4">
    <source>
        <dbReference type="Proteomes" id="UP001212997"/>
    </source>
</evidence>
<name>A0AAD5YMF8_9APHY</name>
<accession>A0AAD5YMF8</accession>
<sequence>MHSTWAVQSGDIAALDFDEPVLVTTTIFTVPSPKPPSSSVNAPTAITTSKSASHKTSIIVGGVVGLVTLVIILTATWLLHARRSSRRSGDADSGTYQSHPFPPSKDRQCAAPVAALEKKPPFVPKDIPRFSILSEVNSTSAVVGTPSNTPAITSTIAHCLAASDNTRKRIEITPVPVTLRGDANVEPTTTDVQENRQHQVELQSAQADVLSSGTDLVPQTIVRRHEDSGARFESTVRILDIPPEYSSL</sequence>